<dbReference type="Gene3D" id="3.30.365.10">
    <property type="entry name" value="Aldehyde oxidase/xanthine dehydrogenase, molybdopterin binding domain"/>
    <property type="match status" value="4"/>
</dbReference>
<evidence type="ECO:0000256" key="1">
    <source>
        <dbReference type="ARBA" id="ARBA00001924"/>
    </source>
</evidence>
<dbReference type="RefSeq" id="WP_244601687.1">
    <property type="nucleotide sequence ID" value="NZ_UWOC01000174.1"/>
</dbReference>
<dbReference type="AlphaFoldDB" id="A0A447CZ71"/>
<proteinExistence type="inferred from homology"/>
<comment type="cofactor">
    <cofactor evidence="1">
        <name>Mo-molybdopterin</name>
        <dbReference type="ChEBI" id="CHEBI:71302"/>
    </cofactor>
</comment>
<accession>A0A447CZ71</accession>
<comment type="cofactor">
    <cofactor evidence="11">
        <name>Mo-molybdopterin cytosine dinucleotide</name>
        <dbReference type="ChEBI" id="CHEBI:71308"/>
    </cofactor>
</comment>
<dbReference type="FunFam" id="3.30.365.10:FF:000001">
    <property type="entry name" value="Xanthine dehydrogenase oxidase"/>
    <property type="match status" value="1"/>
</dbReference>
<reference evidence="14" key="1">
    <citation type="submission" date="2018-10" db="EMBL/GenBank/DDBJ databases">
        <authorList>
            <person name="Peiro R."/>
            <person name="Begona"/>
            <person name="Cbmso G."/>
            <person name="Lopez M."/>
            <person name="Gonzalez S."/>
            <person name="Sacristan E."/>
            <person name="Castillo E."/>
        </authorList>
    </citation>
    <scope>NUCLEOTIDE SEQUENCE [LARGE SCALE GENOMIC DNA]</scope>
</reference>
<evidence type="ECO:0000256" key="6">
    <source>
        <dbReference type="ARBA" id="ARBA00022723"/>
    </source>
</evidence>
<dbReference type="Proteomes" id="UP000289200">
    <property type="component" value="Unassembled WGS sequence"/>
</dbReference>
<keyword evidence="9" id="KW-0411">Iron-sulfur</keyword>
<sequence>MSLRETPEVLLRHVRKPLPHDSAVKQVQGAAPYIDDLPEPQGTLHLAVGGAPKARGTVTRLDLDRVRAAPGVVAVITAADIPGRNGVAAHMDDEPILADGTVAFHGQPLFAVAATTRDAARRAVLLARIEIAAEPPAVTVDDGLATGERVLPDYAFVGGDVAAVIAAAPRQTSGTLRIGGQEHFYLEGQIALAVPGEDGAMLVHSSTQHPSEVQHIVARALGVPDAFVTCEVRRMGGGFGGKETQANPWAAIAAVAARVTGRPCKLRLDRDADMAMTGKRHDFRVDWSVGFDADGRIAGLDMLLAARCGISADCSQGVVDRSMFHADNTYFLPAFRIDSRRVKTNTVSNTAFRGFGGPQGMLAAERVIDAVAWSLGRDPLDVRKANFYATGRDRTPYGQTVTDADIGLALVEELERTSDYRARRAAIAAFNAASPILKRGLALTPLKFGISFTLTSLNQAGALVHVYQDGSVHLNHGGTEMGQGLFQKVAQIAAEEFGIGLDRVRITPTTTDKVPNTSPTAASSGTDLNGMAVQAAARVIKGRMAAFAAETWSVPADQVMFQDDHVLIGNQRVPFGELARLAHAARVSLSSTGFYKTPTLHWDRAKATGRPFFYYAWGAAVSEVVVDVTTGETKVLRVDILHDVGRSLNPAIDIGQIEGGFVQGMGWLTTEELVFDAEGRLLTHAPSTYKIPVAGDVPADFRVALFDGENREETIYRSKAVGEPPFMLAISVFCAIADAVEAASPGGGLRLDAPATPEAIVRAVGPFDPVAALAAALPAALPRPA</sequence>
<evidence type="ECO:0000256" key="10">
    <source>
        <dbReference type="ARBA" id="ARBA00034078"/>
    </source>
</evidence>
<feature type="domain" description="Aldehyde oxidase/xanthine dehydrogenase a/b hammerhead" evidence="12">
    <location>
        <begin position="28"/>
        <end position="135"/>
    </location>
</feature>
<dbReference type="SUPFAM" id="SSF54665">
    <property type="entry name" value="CO dehydrogenase molybdoprotein N-domain-like"/>
    <property type="match status" value="1"/>
</dbReference>
<comment type="caution">
    <text evidence="13">The sequence shown here is derived from an EMBL/GenBank/DDBJ whole genome shotgun (WGS) entry which is preliminary data.</text>
</comment>
<evidence type="ECO:0000256" key="11">
    <source>
        <dbReference type="ARBA" id="ARBA00053029"/>
    </source>
</evidence>
<dbReference type="InterPro" id="IPR000674">
    <property type="entry name" value="Ald_Oxase/Xan_DH_a/b"/>
</dbReference>
<dbReference type="EMBL" id="UWOC01000174">
    <property type="protein sequence ID" value="VCU10606.1"/>
    <property type="molecule type" value="Genomic_DNA"/>
</dbReference>
<protein>
    <submittedName>
        <fullName evidence="13">Xanthine dehydrogenase molybdenum-binding subunit XdhA</fullName>
    </submittedName>
</protein>
<dbReference type="InterPro" id="IPR037165">
    <property type="entry name" value="AldOxase/xan_DH_Mopterin-bd_sf"/>
</dbReference>
<dbReference type="InterPro" id="IPR046867">
    <property type="entry name" value="AldOxase/xan_DH_MoCoBD2"/>
</dbReference>
<evidence type="ECO:0000256" key="5">
    <source>
        <dbReference type="ARBA" id="ARBA00022714"/>
    </source>
</evidence>
<name>A0A447CZ71_9BRAD</name>
<evidence type="ECO:0000256" key="2">
    <source>
        <dbReference type="ARBA" id="ARBA00001974"/>
    </source>
</evidence>
<evidence type="ECO:0000256" key="3">
    <source>
        <dbReference type="ARBA" id="ARBA00006849"/>
    </source>
</evidence>
<dbReference type="GO" id="GO:0030151">
    <property type="term" value="F:molybdenum ion binding"/>
    <property type="evidence" value="ECO:0007669"/>
    <property type="project" value="InterPro"/>
</dbReference>
<dbReference type="InterPro" id="IPR008274">
    <property type="entry name" value="AldOxase/xan_DH_MoCoBD1"/>
</dbReference>
<keyword evidence="5" id="KW-0001">2Fe-2S</keyword>
<dbReference type="Gene3D" id="3.90.1170.50">
    <property type="entry name" value="Aldehyde oxidase/xanthine dehydrogenase, a/b hammerhead"/>
    <property type="match status" value="1"/>
</dbReference>
<dbReference type="GO" id="GO:0051537">
    <property type="term" value="F:2 iron, 2 sulfur cluster binding"/>
    <property type="evidence" value="ECO:0007669"/>
    <property type="project" value="UniProtKB-KW"/>
</dbReference>
<evidence type="ECO:0000256" key="9">
    <source>
        <dbReference type="ARBA" id="ARBA00023014"/>
    </source>
</evidence>
<comment type="cofactor">
    <cofactor evidence="2">
        <name>FAD</name>
        <dbReference type="ChEBI" id="CHEBI:57692"/>
    </cofactor>
</comment>
<gene>
    <name evidence="13" type="primary">xdhA_2</name>
    <name evidence="13" type="ORF">RHODGE_RHODGE_03807</name>
</gene>
<dbReference type="NCBIfam" id="TIGR02965">
    <property type="entry name" value="xanthine_xdhB"/>
    <property type="match status" value="1"/>
</dbReference>
<dbReference type="SMART" id="SM01008">
    <property type="entry name" value="Ald_Xan_dh_C"/>
    <property type="match status" value="1"/>
</dbReference>
<evidence type="ECO:0000256" key="7">
    <source>
        <dbReference type="ARBA" id="ARBA00023002"/>
    </source>
</evidence>
<keyword evidence="6" id="KW-0479">Metal-binding</keyword>
<evidence type="ECO:0000259" key="12">
    <source>
        <dbReference type="SMART" id="SM01008"/>
    </source>
</evidence>
<dbReference type="Pfam" id="PF20256">
    <property type="entry name" value="MoCoBD_2"/>
    <property type="match status" value="1"/>
</dbReference>
<evidence type="ECO:0000313" key="13">
    <source>
        <dbReference type="EMBL" id="VCU10606.1"/>
    </source>
</evidence>
<dbReference type="InterPro" id="IPR036856">
    <property type="entry name" value="Ald_Oxase/Xan_DH_a/b_sf"/>
</dbReference>
<dbReference type="SUPFAM" id="SSF56003">
    <property type="entry name" value="Molybdenum cofactor-binding domain"/>
    <property type="match status" value="1"/>
</dbReference>
<comment type="cofactor">
    <cofactor evidence="10">
        <name>[2Fe-2S] cluster</name>
        <dbReference type="ChEBI" id="CHEBI:190135"/>
    </cofactor>
</comment>
<dbReference type="InterPro" id="IPR016208">
    <property type="entry name" value="Ald_Oxase/xanthine_DH-like"/>
</dbReference>
<dbReference type="InterPro" id="IPR014309">
    <property type="entry name" value="Xanthine_DH_Mopterin-bd_su"/>
</dbReference>
<dbReference type="FunFam" id="3.30.365.10:FF:000002">
    <property type="entry name" value="Xanthine dehydrogenase oxidase"/>
    <property type="match status" value="1"/>
</dbReference>
<dbReference type="Pfam" id="PF02738">
    <property type="entry name" value="MoCoBD_1"/>
    <property type="match status" value="1"/>
</dbReference>
<dbReference type="GO" id="GO:0016491">
    <property type="term" value="F:oxidoreductase activity"/>
    <property type="evidence" value="ECO:0007669"/>
    <property type="project" value="UniProtKB-KW"/>
</dbReference>
<keyword evidence="8" id="KW-0408">Iron</keyword>
<evidence type="ECO:0000313" key="14">
    <source>
        <dbReference type="Proteomes" id="UP000289200"/>
    </source>
</evidence>
<evidence type="ECO:0000256" key="8">
    <source>
        <dbReference type="ARBA" id="ARBA00023004"/>
    </source>
</evidence>
<dbReference type="GO" id="GO:0005506">
    <property type="term" value="F:iron ion binding"/>
    <property type="evidence" value="ECO:0007669"/>
    <property type="project" value="InterPro"/>
</dbReference>
<organism evidence="13 14">
    <name type="scientific">Rhodoplanes serenus</name>
    <dbReference type="NCBI Taxonomy" id="200615"/>
    <lineage>
        <taxon>Bacteria</taxon>
        <taxon>Pseudomonadati</taxon>
        <taxon>Pseudomonadota</taxon>
        <taxon>Alphaproteobacteria</taxon>
        <taxon>Hyphomicrobiales</taxon>
        <taxon>Nitrobacteraceae</taxon>
        <taxon>Rhodoplanes</taxon>
    </lineage>
</organism>
<keyword evidence="14" id="KW-1185">Reference proteome</keyword>
<dbReference type="Pfam" id="PF01315">
    <property type="entry name" value="Ald_Xan_dh_C"/>
    <property type="match status" value="1"/>
</dbReference>
<keyword evidence="7" id="KW-0560">Oxidoreductase</keyword>
<keyword evidence="4" id="KW-0500">Molybdenum</keyword>
<dbReference type="PANTHER" id="PTHR11908:SF132">
    <property type="entry name" value="ALDEHYDE OXIDASE 1-RELATED"/>
    <property type="match status" value="1"/>
</dbReference>
<comment type="similarity">
    <text evidence="3">Belongs to the xanthine dehydrogenase family.</text>
</comment>
<evidence type="ECO:0000256" key="4">
    <source>
        <dbReference type="ARBA" id="ARBA00022505"/>
    </source>
</evidence>
<dbReference type="PANTHER" id="PTHR11908">
    <property type="entry name" value="XANTHINE DEHYDROGENASE"/>
    <property type="match status" value="1"/>
</dbReference>